<feature type="transmembrane region" description="Helical" evidence="1">
    <location>
        <begin position="350"/>
        <end position="371"/>
    </location>
</feature>
<accession>A0A286D5L6</accession>
<organism evidence="2 3">
    <name type="scientific">Pseudoxanthomonas wuyuanensis</name>
    <dbReference type="NCBI Taxonomy" id="1073196"/>
    <lineage>
        <taxon>Bacteria</taxon>
        <taxon>Pseudomonadati</taxon>
        <taxon>Pseudomonadota</taxon>
        <taxon>Gammaproteobacteria</taxon>
        <taxon>Lysobacterales</taxon>
        <taxon>Lysobacteraceae</taxon>
        <taxon>Pseudoxanthomonas</taxon>
    </lineage>
</organism>
<proteinExistence type="predicted"/>
<evidence type="ECO:0000313" key="2">
    <source>
        <dbReference type="EMBL" id="SOD53965.1"/>
    </source>
</evidence>
<evidence type="ECO:0000313" key="3">
    <source>
        <dbReference type="Proteomes" id="UP000219374"/>
    </source>
</evidence>
<name>A0A286D5L6_9GAMM</name>
<keyword evidence="1" id="KW-0472">Membrane</keyword>
<feature type="transmembrane region" description="Helical" evidence="1">
    <location>
        <begin position="28"/>
        <end position="50"/>
    </location>
</feature>
<sequence>MKHRYSLMHGGLIYQVLDRLLRRKPEYLHLWLAVLLALFCLLPIAIAAAINGTLYGSSADVPLLLDFSMLGRFLLTVPLLVIAAPQCDRLMRWTIAHIPKCGLVPVGKQPAYDRLLSHIRSLRDPVWPESLLLILAFTPLLYLETTFDAMPGIDSWRSGGDAMSRFAAAWLDWVALPLFRFVSLLWLWRFALWTYLLWRLSQLHLRLDAGHPDGSGGILFLGESQFRFVVLALAGGILVSGNCMNHVMHLGESIDQQKHLVIAYVLLSVGCLLAPLLLLGRRLFGVKQKALLAFSELGHSAASDFRSRWLARHRQKSLLDSGDPSSLADYGSVYATVRSMSIFPMTRATILWFFLLAALPFLPLFVIAMPLEELLDRLVSVIA</sequence>
<feature type="transmembrane region" description="Helical" evidence="1">
    <location>
        <begin position="178"/>
        <end position="198"/>
    </location>
</feature>
<evidence type="ECO:0000256" key="1">
    <source>
        <dbReference type="SAM" id="Phobius"/>
    </source>
</evidence>
<protein>
    <submittedName>
        <fullName evidence="2">Uncharacterized protein</fullName>
    </submittedName>
</protein>
<dbReference type="AlphaFoldDB" id="A0A286D5L6"/>
<gene>
    <name evidence="2" type="ORF">SAMN06296416_10325</name>
</gene>
<reference evidence="2 3" key="1">
    <citation type="submission" date="2017-09" db="EMBL/GenBank/DDBJ databases">
        <authorList>
            <person name="Ehlers B."/>
            <person name="Leendertz F.H."/>
        </authorList>
    </citation>
    <scope>NUCLEOTIDE SEQUENCE [LARGE SCALE GENOMIC DNA]</scope>
    <source>
        <strain evidence="2 3">CGMCC 1.10978</strain>
    </source>
</reference>
<feature type="transmembrane region" description="Helical" evidence="1">
    <location>
        <begin position="126"/>
        <end position="143"/>
    </location>
</feature>
<dbReference type="RefSeq" id="WP_141400749.1">
    <property type="nucleotide sequence ID" value="NZ_OCND01000003.1"/>
</dbReference>
<keyword evidence="3" id="KW-1185">Reference proteome</keyword>
<dbReference type="OrthoDB" id="5493434at2"/>
<feature type="transmembrane region" description="Helical" evidence="1">
    <location>
        <begin position="260"/>
        <end position="279"/>
    </location>
</feature>
<feature type="transmembrane region" description="Helical" evidence="1">
    <location>
        <begin position="228"/>
        <end position="248"/>
    </location>
</feature>
<feature type="transmembrane region" description="Helical" evidence="1">
    <location>
        <begin position="62"/>
        <end position="84"/>
    </location>
</feature>
<dbReference type="EMBL" id="OCND01000003">
    <property type="protein sequence ID" value="SOD53965.1"/>
    <property type="molecule type" value="Genomic_DNA"/>
</dbReference>
<dbReference type="Proteomes" id="UP000219374">
    <property type="component" value="Unassembled WGS sequence"/>
</dbReference>
<keyword evidence="1" id="KW-1133">Transmembrane helix</keyword>
<keyword evidence="1" id="KW-0812">Transmembrane</keyword>